<name>A0A6M3XMG0_9ZZZZ</name>
<accession>A0A6M3XMG0</accession>
<feature type="region of interest" description="Disordered" evidence="1">
    <location>
        <begin position="65"/>
        <end position="122"/>
    </location>
</feature>
<dbReference type="AlphaFoldDB" id="A0A6M3XMG0"/>
<evidence type="ECO:0000256" key="1">
    <source>
        <dbReference type="SAM" id="MobiDB-lite"/>
    </source>
</evidence>
<gene>
    <name evidence="2" type="ORF">TM448B01027_0016</name>
</gene>
<protein>
    <submittedName>
        <fullName evidence="2">Uncharacterized protein</fullName>
    </submittedName>
</protein>
<reference evidence="2" key="1">
    <citation type="submission" date="2020-03" db="EMBL/GenBank/DDBJ databases">
        <title>The deep terrestrial virosphere.</title>
        <authorList>
            <person name="Holmfeldt K."/>
            <person name="Nilsson E."/>
            <person name="Simone D."/>
            <person name="Lopez-Fernandez M."/>
            <person name="Wu X."/>
            <person name="de Brujin I."/>
            <person name="Lundin D."/>
            <person name="Andersson A."/>
            <person name="Bertilsson S."/>
            <person name="Dopson M."/>
        </authorList>
    </citation>
    <scope>NUCLEOTIDE SEQUENCE</scope>
    <source>
        <strain evidence="2">TM448B01027</strain>
    </source>
</reference>
<organism evidence="2">
    <name type="scientific">viral metagenome</name>
    <dbReference type="NCBI Taxonomy" id="1070528"/>
    <lineage>
        <taxon>unclassified sequences</taxon>
        <taxon>metagenomes</taxon>
        <taxon>organismal metagenomes</taxon>
    </lineage>
</organism>
<dbReference type="EMBL" id="MT144690">
    <property type="protein sequence ID" value="QJH97535.1"/>
    <property type="molecule type" value="Genomic_DNA"/>
</dbReference>
<proteinExistence type="predicted"/>
<evidence type="ECO:0000313" key="2">
    <source>
        <dbReference type="EMBL" id="QJH97535.1"/>
    </source>
</evidence>
<sequence length="122" mass="13089">MEWDVKLRHINLETGKTIKEFDVVIGAQNSVELAAIIGGAYRNDVQLLSFTPKIPGLVKAAIVEAPTEPPTSPTPSEELPSDIEVPPVELHSEGGGLEGSPTDIEGKTYESIELGVKKEDPD</sequence>
<feature type="compositionally biased region" description="Basic and acidic residues" evidence="1">
    <location>
        <begin position="104"/>
        <end position="122"/>
    </location>
</feature>